<comment type="similarity">
    <text evidence="1">Belongs to the peptidase C40 family.</text>
</comment>
<evidence type="ECO:0000313" key="7">
    <source>
        <dbReference type="Proteomes" id="UP000031386"/>
    </source>
</evidence>
<dbReference type="Proteomes" id="UP000031386">
    <property type="component" value="Chromosome"/>
</dbReference>
<dbReference type="Gene3D" id="3.90.1720.10">
    <property type="entry name" value="endopeptidase domain like (from Nostoc punctiforme)"/>
    <property type="match status" value="1"/>
</dbReference>
<evidence type="ECO:0000256" key="4">
    <source>
        <dbReference type="ARBA" id="ARBA00022807"/>
    </source>
</evidence>
<dbReference type="InterPro" id="IPR038765">
    <property type="entry name" value="Papain-like_cys_pep_sf"/>
</dbReference>
<dbReference type="RefSeq" id="WP_041953231.1">
    <property type="nucleotide sequence ID" value="NZ_CAUTAE010000017.1"/>
</dbReference>
<keyword evidence="7" id="KW-1185">Reference proteome</keyword>
<dbReference type="GO" id="GO:0008234">
    <property type="term" value="F:cysteine-type peptidase activity"/>
    <property type="evidence" value="ECO:0007669"/>
    <property type="project" value="UniProtKB-KW"/>
</dbReference>
<gene>
    <name evidence="6" type="ORF">NW74_00370</name>
</gene>
<feature type="domain" description="NlpC/P60" evidence="5">
    <location>
        <begin position="1"/>
        <end position="141"/>
    </location>
</feature>
<evidence type="ECO:0000259" key="5">
    <source>
        <dbReference type="PROSITE" id="PS51935"/>
    </source>
</evidence>
<dbReference type="GO" id="GO:0006508">
    <property type="term" value="P:proteolysis"/>
    <property type="evidence" value="ECO:0007669"/>
    <property type="project" value="UniProtKB-KW"/>
</dbReference>
<dbReference type="EMBL" id="CP009761">
    <property type="protein sequence ID" value="AIZ35936.1"/>
    <property type="molecule type" value="Genomic_DNA"/>
</dbReference>
<keyword evidence="4" id="KW-0788">Thiol protease</keyword>
<dbReference type="Pfam" id="PF08230">
    <property type="entry name" value="CW_7"/>
    <property type="match status" value="1"/>
</dbReference>
<dbReference type="OrthoDB" id="2156809at2"/>
<keyword evidence="2" id="KW-0645">Protease</keyword>
<evidence type="ECO:0000256" key="2">
    <source>
        <dbReference type="ARBA" id="ARBA00022670"/>
    </source>
</evidence>
<dbReference type="InterPro" id="IPR013168">
    <property type="entry name" value="Cpl_7_lyso_C"/>
</dbReference>
<proteinExistence type="inferred from homology"/>
<dbReference type="PROSITE" id="PS51935">
    <property type="entry name" value="NLPC_P60"/>
    <property type="match status" value="1"/>
</dbReference>
<reference evidence="6 7" key="1">
    <citation type="submission" date="2014-10" db="EMBL/GenBank/DDBJ databases">
        <title>Complete genome sequence of Parvimonas micra KCOM 1535 (= ChDC B708).</title>
        <authorList>
            <person name="Kook J.-K."/>
            <person name="Park S.-N."/>
            <person name="Lim Y.K."/>
            <person name="Roh H."/>
        </authorList>
    </citation>
    <scope>NUCLEOTIDE SEQUENCE [LARGE SCALE GENOMIC DNA]</scope>
    <source>
        <strain evidence="7">KCOM 1535 / ChDC B708</strain>
    </source>
</reference>
<dbReference type="SUPFAM" id="SSF54001">
    <property type="entry name" value="Cysteine proteinases"/>
    <property type="match status" value="1"/>
</dbReference>
<accession>A0A0B4RZU1</accession>
<dbReference type="InterPro" id="IPR000064">
    <property type="entry name" value="NLP_P60_dom"/>
</dbReference>
<protein>
    <submittedName>
        <fullName evidence="6">Gametolysin</fullName>
    </submittedName>
</protein>
<evidence type="ECO:0000256" key="1">
    <source>
        <dbReference type="ARBA" id="ARBA00007074"/>
    </source>
</evidence>
<name>A0A0B4RZU1_9FIRM</name>
<evidence type="ECO:0000313" key="6">
    <source>
        <dbReference type="EMBL" id="AIZ35936.1"/>
    </source>
</evidence>
<evidence type="ECO:0000256" key="3">
    <source>
        <dbReference type="ARBA" id="ARBA00022801"/>
    </source>
</evidence>
<dbReference type="SMART" id="SM01095">
    <property type="entry name" value="Cpl-7"/>
    <property type="match status" value="1"/>
</dbReference>
<keyword evidence="3" id="KW-0378">Hydrolase</keyword>
<sequence length="262" mass="30617">MIDIEKAIKWFENRKGKVSYSMQNRNGSSSYDCSSSVYYALRSAGAKSNGWTIDTKHEHSWLTENGFEKITDNLPWNAKRGDIFIWGKKENNSSSFGHTGIFIDENRIIHCNYSANGISVDSHDKLWVYAGRPHYFVYRLKEFQDEGEYMELLDIKSKIKGYYSIDSLPWFCEDKSMIGTTQNHQGEEVTLTRKWGSYYYVKELKGWVDYRAFINEKAIREVAKEVIQGNWGNGELRRARLENAGYNYEEVQKEVNRLLKSK</sequence>
<dbReference type="Pfam" id="PF05382">
    <property type="entry name" value="Amidase_5"/>
    <property type="match status" value="1"/>
</dbReference>
<organism evidence="6 7">
    <name type="scientific">Parvimonas micra</name>
    <dbReference type="NCBI Taxonomy" id="33033"/>
    <lineage>
        <taxon>Bacteria</taxon>
        <taxon>Bacillati</taxon>
        <taxon>Bacillota</taxon>
        <taxon>Tissierellia</taxon>
        <taxon>Tissierellales</taxon>
        <taxon>Peptoniphilaceae</taxon>
        <taxon>Parvimonas</taxon>
    </lineage>
</organism>
<dbReference type="AlphaFoldDB" id="A0A0B4RZU1"/>
<dbReference type="InterPro" id="IPR008044">
    <property type="entry name" value="Phage_lysin"/>
</dbReference>
<dbReference type="STRING" id="33033.NW74_00370"/>
<dbReference type="KEGG" id="pmic:NW74_00370"/>